<organism evidence="3 4">
    <name type="scientific">Devosia riboflavina</name>
    <dbReference type="NCBI Taxonomy" id="46914"/>
    <lineage>
        <taxon>Bacteria</taxon>
        <taxon>Pseudomonadati</taxon>
        <taxon>Pseudomonadota</taxon>
        <taxon>Alphaproteobacteria</taxon>
        <taxon>Hyphomicrobiales</taxon>
        <taxon>Devosiaceae</taxon>
        <taxon>Devosia</taxon>
    </lineage>
</organism>
<dbReference type="GO" id="GO:0000271">
    <property type="term" value="P:polysaccharide biosynthetic process"/>
    <property type="evidence" value="ECO:0007669"/>
    <property type="project" value="TreeGrafter"/>
</dbReference>
<feature type="transmembrane region" description="Helical" evidence="1">
    <location>
        <begin position="284"/>
        <end position="305"/>
    </location>
</feature>
<evidence type="ECO:0000259" key="2">
    <source>
        <dbReference type="Pfam" id="PF01757"/>
    </source>
</evidence>
<proteinExistence type="predicted"/>
<evidence type="ECO:0000313" key="3">
    <source>
        <dbReference type="EMBL" id="KFL30573.1"/>
    </source>
</evidence>
<dbReference type="GO" id="GO:0016020">
    <property type="term" value="C:membrane"/>
    <property type="evidence" value="ECO:0007669"/>
    <property type="project" value="TreeGrafter"/>
</dbReference>
<dbReference type="Pfam" id="PF01757">
    <property type="entry name" value="Acyl_transf_3"/>
    <property type="match status" value="1"/>
</dbReference>
<keyword evidence="4" id="KW-1185">Reference proteome</keyword>
<feature type="transmembrane region" description="Helical" evidence="1">
    <location>
        <begin position="45"/>
        <end position="63"/>
    </location>
</feature>
<dbReference type="STRING" id="46914.JP75_13855"/>
<dbReference type="EMBL" id="JQGC01000012">
    <property type="protein sequence ID" value="KFL30573.1"/>
    <property type="molecule type" value="Genomic_DNA"/>
</dbReference>
<accession>A0A087M120</accession>
<feature type="transmembrane region" description="Helical" evidence="1">
    <location>
        <begin position="199"/>
        <end position="219"/>
    </location>
</feature>
<reference evidence="3 4" key="1">
    <citation type="submission" date="2014-08" db="EMBL/GenBank/DDBJ databases">
        <authorList>
            <person name="Hassan Y.I."/>
            <person name="Lepp D."/>
            <person name="Zhou T."/>
        </authorList>
    </citation>
    <scope>NUCLEOTIDE SEQUENCE [LARGE SCALE GENOMIC DNA]</scope>
    <source>
        <strain evidence="3 4">IFO13584</strain>
    </source>
</reference>
<dbReference type="Proteomes" id="UP000028981">
    <property type="component" value="Unassembled WGS sequence"/>
</dbReference>
<dbReference type="RefSeq" id="WP_035083791.1">
    <property type="nucleotide sequence ID" value="NZ_JQGC01000012.1"/>
</dbReference>
<dbReference type="InterPro" id="IPR050879">
    <property type="entry name" value="Acyltransferase_3"/>
</dbReference>
<dbReference type="GO" id="GO:0016747">
    <property type="term" value="F:acyltransferase activity, transferring groups other than amino-acyl groups"/>
    <property type="evidence" value="ECO:0007669"/>
    <property type="project" value="InterPro"/>
</dbReference>
<gene>
    <name evidence="3" type="ORF">JP75_13855</name>
</gene>
<sequence length="383" mass="42371">MSAGRDQTIDMFRGIAILLVVLFHFTARLPAYALNITEGAPLPVFFGWVGVYFFFIISGYCIFMTLERSATVGVFLARRISRIYPAFVAAVLILFVFGLVAYIPSVPEAKFHVIPPNLLDVVMNLFFVGEIGEWVDGSFWSIAVEVKFYLLVALLAGVFHDRVRFTRVFAWLALVMAPIWAVSTLFSHLGSGPITPQSMLKFLAIAPYLSFFAVGILGRQFEAGTKGTGRLLAANVVVSTVVVWIEAYSFELHDGWLTATVCALVYLMLVALFLRFVRGKALPTLPGLSFGIAQIGLLSFSWYLIHENVGISMLTTLDLYMPAHLALLVTVASTFLLAIGFAALFEWRFRKPVERLAMAALDWLGHRANWLAPLRTAAATPAE</sequence>
<keyword evidence="1" id="KW-0812">Transmembrane</keyword>
<dbReference type="AlphaFoldDB" id="A0A087M120"/>
<keyword evidence="1" id="KW-1133">Transmembrane helix</keyword>
<evidence type="ECO:0000313" key="4">
    <source>
        <dbReference type="Proteomes" id="UP000028981"/>
    </source>
</evidence>
<name>A0A087M120_9HYPH</name>
<comment type="caution">
    <text evidence="3">The sequence shown here is derived from an EMBL/GenBank/DDBJ whole genome shotgun (WGS) entry which is preliminary data.</text>
</comment>
<feature type="transmembrane region" description="Helical" evidence="1">
    <location>
        <begin position="139"/>
        <end position="159"/>
    </location>
</feature>
<feature type="transmembrane region" description="Helical" evidence="1">
    <location>
        <begin position="12"/>
        <end position="33"/>
    </location>
</feature>
<feature type="transmembrane region" description="Helical" evidence="1">
    <location>
        <begin position="231"/>
        <end position="250"/>
    </location>
</feature>
<feature type="transmembrane region" description="Helical" evidence="1">
    <location>
        <begin position="83"/>
        <end position="103"/>
    </location>
</feature>
<protein>
    <recommendedName>
        <fullName evidence="2">Acyltransferase 3 domain-containing protein</fullName>
    </recommendedName>
</protein>
<keyword evidence="1" id="KW-0472">Membrane</keyword>
<dbReference type="PANTHER" id="PTHR23028">
    <property type="entry name" value="ACETYLTRANSFERASE"/>
    <property type="match status" value="1"/>
</dbReference>
<feature type="transmembrane region" description="Helical" evidence="1">
    <location>
        <begin position="325"/>
        <end position="345"/>
    </location>
</feature>
<dbReference type="OrthoDB" id="9807745at2"/>
<dbReference type="PANTHER" id="PTHR23028:SF53">
    <property type="entry name" value="ACYL_TRANSF_3 DOMAIN-CONTAINING PROTEIN"/>
    <property type="match status" value="1"/>
</dbReference>
<feature type="transmembrane region" description="Helical" evidence="1">
    <location>
        <begin position="168"/>
        <end position="187"/>
    </location>
</feature>
<feature type="transmembrane region" description="Helical" evidence="1">
    <location>
        <begin position="256"/>
        <end position="277"/>
    </location>
</feature>
<feature type="domain" description="Acyltransferase 3" evidence="2">
    <location>
        <begin position="8"/>
        <end position="341"/>
    </location>
</feature>
<evidence type="ECO:0000256" key="1">
    <source>
        <dbReference type="SAM" id="Phobius"/>
    </source>
</evidence>
<dbReference type="InterPro" id="IPR002656">
    <property type="entry name" value="Acyl_transf_3_dom"/>
</dbReference>